<reference evidence="1 2" key="1">
    <citation type="journal article" date="2021" name="Nat. Plants">
        <title>The Taxus genome provides insights into paclitaxel biosynthesis.</title>
        <authorList>
            <person name="Xiong X."/>
            <person name="Gou J."/>
            <person name="Liao Q."/>
            <person name="Li Y."/>
            <person name="Zhou Q."/>
            <person name="Bi G."/>
            <person name="Li C."/>
            <person name="Du R."/>
            <person name="Wang X."/>
            <person name="Sun T."/>
            <person name="Guo L."/>
            <person name="Liang H."/>
            <person name="Lu P."/>
            <person name="Wu Y."/>
            <person name="Zhang Z."/>
            <person name="Ro D.K."/>
            <person name="Shang Y."/>
            <person name="Huang S."/>
            <person name="Yan J."/>
        </authorList>
    </citation>
    <scope>NUCLEOTIDE SEQUENCE [LARGE SCALE GENOMIC DNA]</scope>
    <source>
        <strain evidence="1">Ta-2019</strain>
    </source>
</reference>
<name>A0AA38FCS8_TAXCH</name>
<dbReference type="EMBL" id="JAHRHJ020000009">
    <property type="protein sequence ID" value="KAH9301314.1"/>
    <property type="molecule type" value="Genomic_DNA"/>
</dbReference>
<proteinExistence type="predicted"/>
<gene>
    <name evidence="1" type="ORF">KI387_012897</name>
</gene>
<feature type="non-terminal residue" evidence="1">
    <location>
        <position position="1"/>
    </location>
</feature>
<evidence type="ECO:0000313" key="2">
    <source>
        <dbReference type="Proteomes" id="UP000824469"/>
    </source>
</evidence>
<accession>A0AA38FCS8</accession>
<protein>
    <submittedName>
        <fullName evidence="1">Uncharacterized protein</fullName>
    </submittedName>
</protein>
<keyword evidence="2" id="KW-1185">Reference proteome</keyword>
<evidence type="ECO:0000313" key="1">
    <source>
        <dbReference type="EMBL" id="KAH9301314.1"/>
    </source>
</evidence>
<sequence>LNVVADKLVVLGSRFENYTISPYCDYNVEVLTRPDVLDNVKHWQVFKNDAQVLRLLQNQ</sequence>
<dbReference type="Proteomes" id="UP000824469">
    <property type="component" value="Unassembled WGS sequence"/>
</dbReference>
<organism evidence="1 2">
    <name type="scientific">Taxus chinensis</name>
    <name type="common">Chinese yew</name>
    <name type="synonym">Taxus wallichiana var. chinensis</name>
    <dbReference type="NCBI Taxonomy" id="29808"/>
    <lineage>
        <taxon>Eukaryota</taxon>
        <taxon>Viridiplantae</taxon>
        <taxon>Streptophyta</taxon>
        <taxon>Embryophyta</taxon>
        <taxon>Tracheophyta</taxon>
        <taxon>Spermatophyta</taxon>
        <taxon>Pinopsida</taxon>
        <taxon>Pinidae</taxon>
        <taxon>Conifers II</taxon>
        <taxon>Cupressales</taxon>
        <taxon>Taxaceae</taxon>
        <taxon>Taxus</taxon>
    </lineage>
</organism>
<feature type="non-terminal residue" evidence="1">
    <location>
        <position position="59"/>
    </location>
</feature>
<dbReference type="AlphaFoldDB" id="A0AA38FCS8"/>
<comment type="caution">
    <text evidence="1">The sequence shown here is derived from an EMBL/GenBank/DDBJ whole genome shotgun (WGS) entry which is preliminary data.</text>
</comment>